<accession>A0A0D8XTQ4</accession>
<sequence>MDPIPQARLKLEVPMVFDNNSIEPLAEKQRICLSESLTKFGILFDDVVQAFEEEPGCEKFLIYNYEIRSSSFSRNLLPAIRHFLYSVQEIRIPHFLKSTVIIHSTTCFSSNVLSCHKSTPVAALFFGNIQGGVFINHWEVSYREGSYLNGVKNAEILADFLYDQSEVISINFVNEEYQNLRTDQQSNVRSRIGKIAHYQVSVRLNFIRRIVVDNAVNDSYGRGKTRFHLELNCPVVIRRGFSDTSNHGNKPHHLSRYRCTTIYRGRNPSEIPHVLAISDSPIFTIEFDESLHDLTIYAILSRLRVRSDISIEFASLDVVDKLYSSRYCPYACWTRKENEKVNAAMDDSTMETFIRDGTTMKCELMATVPNGLQTIGKCFLFVKCTPRKSMCYFRGAVVKDQLLLDKAVWIDFLKIINFCYRQDREACLCALERIIIMIDERKRMGSIVKAYTCEYETQRACGAKSSLSWQEISDGYRKVRKLVITQTRVIYVVPETIMDNRVIRMYDHDGTRIIRVAFRDDDNQLMRTNKTSKLLIEKTLKKYLKEGVVVAGRNFGYLGNSNSQMRDSGAYFLEKYSKVHLKEYKDIFGHMPPIGWQPKIDEARRRLGRFHEIENIPKLMARLGQCFTQSKKTNSNLLREDYYTSYDFIGGCDKRGKAYTFSDGVGMISKSLAADIAKEMMLGNCVPSCYQFRFRGVKGVVSVNPLLDEIADWAKKLNIKPPKKDFRSWDLKLVFRPSQVNPGAVRFLTNEIARRISEGRRFGTT</sequence>
<dbReference type="EMBL" id="KN716284">
    <property type="protein sequence ID" value="KJH48008.1"/>
    <property type="molecule type" value="Genomic_DNA"/>
</dbReference>
<evidence type="ECO:0000259" key="2">
    <source>
        <dbReference type="Pfam" id="PF05183"/>
    </source>
</evidence>
<dbReference type="GO" id="GO:0030422">
    <property type="term" value="P:siRNA processing"/>
    <property type="evidence" value="ECO:0007669"/>
    <property type="project" value="TreeGrafter"/>
</dbReference>
<evidence type="ECO:0000259" key="3">
    <source>
        <dbReference type="Pfam" id="PF24643"/>
    </source>
</evidence>
<keyword evidence="6" id="KW-1185">Reference proteome</keyword>
<dbReference type="AlphaFoldDB" id="A0A0D8XTQ4"/>
<dbReference type="InterPro" id="IPR007855">
    <property type="entry name" value="RDRP"/>
</dbReference>
<evidence type="ECO:0000313" key="6">
    <source>
        <dbReference type="Proteomes" id="UP000053766"/>
    </source>
</evidence>
<dbReference type="STRING" id="29172.A0A0D8XTQ4"/>
<reference evidence="5 6" key="1">
    <citation type="submission" date="2013-11" db="EMBL/GenBank/DDBJ databases">
        <title>Draft genome of the bovine lungworm Dictyocaulus viviparus.</title>
        <authorList>
            <person name="Mitreva M."/>
        </authorList>
    </citation>
    <scope>NUCLEOTIDE SEQUENCE [LARGE SCALE GENOMIC DNA]</scope>
    <source>
        <strain evidence="5 6">HannoverDv2000</strain>
    </source>
</reference>
<dbReference type="InterPro" id="IPR056054">
    <property type="entry name" value="DUF7637"/>
</dbReference>
<dbReference type="Pfam" id="PF24643">
    <property type="entry name" value="DUF7637"/>
    <property type="match status" value="1"/>
</dbReference>
<dbReference type="GO" id="GO:0031380">
    <property type="term" value="C:nuclear RNA-directed RNA polymerase complex"/>
    <property type="evidence" value="ECO:0007669"/>
    <property type="project" value="TreeGrafter"/>
</dbReference>
<dbReference type="InterPro" id="IPR057596">
    <property type="entry name" value="RDRP_core"/>
</dbReference>
<keyword evidence="1" id="KW-0548">Nucleotidyltransferase</keyword>
<comment type="catalytic activity">
    <reaction evidence="1">
        <text>RNA(n) + a ribonucleoside 5'-triphosphate = RNA(n+1) + diphosphate</text>
        <dbReference type="Rhea" id="RHEA:21248"/>
        <dbReference type="Rhea" id="RHEA-COMP:14527"/>
        <dbReference type="Rhea" id="RHEA-COMP:17342"/>
        <dbReference type="ChEBI" id="CHEBI:33019"/>
        <dbReference type="ChEBI" id="CHEBI:61557"/>
        <dbReference type="ChEBI" id="CHEBI:140395"/>
        <dbReference type="EC" id="2.7.7.48"/>
    </reaction>
</comment>
<comment type="similarity">
    <text evidence="1">Belongs to the RdRP family.</text>
</comment>
<protein>
    <recommendedName>
        <fullName evidence="1">RNA-dependent RNA polymerase</fullName>
        <ecNumber evidence="1">2.7.7.48</ecNumber>
    </recommendedName>
</protein>
<keyword evidence="1" id="KW-0694">RNA-binding</keyword>
<feature type="domain" description="PH-like" evidence="4">
    <location>
        <begin position="113"/>
        <end position="317"/>
    </location>
</feature>
<dbReference type="Proteomes" id="UP000053766">
    <property type="component" value="Unassembled WGS sequence"/>
</dbReference>
<dbReference type="GO" id="GO:0003723">
    <property type="term" value="F:RNA binding"/>
    <property type="evidence" value="ECO:0007669"/>
    <property type="project" value="UniProtKB-KW"/>
</dbReference>
<evidence type="ECO:0000259" key="4">
    <source>
        <dbReference type="Pfam" id="PF25359"/>
    </source>
</evidence>
<keyword evidence="1" id="KW-0696">RNA-directed RNA polymerase</keyword>
<proteinExistence type="inferred from homology"/>
<reference evidence="6" key="2">
    <citation type="journal article" date="2016" name="Sci. Rep.">
        <title>Dictyocaulus viviparus genome, variome and transcriptome elucidate lungworm biology and support future intervention.</title>
        <authorList>
            <person name="McNulty S.N."/>
            <person name="Strube C."/>
            <person name="Rosa B.A."/>
            <person name="Martin J.C."/>
            <person name="Tyagi R."/>
            <person name="Choi Y.J."/>
            <person name="Wang Q."/>
            <person name="Hallsworth Pepin K."/>
            <person name="Zhang X."/>
            <person name="Ozersky P."/>
            <person name="Wilson R.K."/>
            <person name="Sternberg P.W."/>
            <person name="Gasser R.B."/>
            <person name="Mitreva M."/>
        </authorList>
    </citation>
    <scope>NUCLEOTIDE SEQUENCE [LARGE SCALE GENOMIC DNA]</scope>
    <source>
        <strain evidence="6">HannoverDv2000</strain>
    </source>
</reference>
<evidence type="ECO:0000313" key="5">
    <source>
        <dbReference type="EMBL" id="KJH48008.1"/>
    </source>
</evidence>
<dbReference type="EC" id="2.7.7.48" evidence="1"/>
<name>A0A0D8XTQ4_DICVI</name>
<keyword evidence="1" id="KW-0808">Transferase</keyword>
<dbReference type="Pfam" id="PF05183">
    <property type="entry name" value="RdRP"/>
    <property type="match status" value="1"/>
</dbReference>
<evidence type="ECO:0000256" key="1">
    <source>
        <dbReference type="RuleBase" id="RU363098"/>
    </source>
</evidence>
<dbReference type="GO" id="GO:0003968">
    <property type="term" value="F:RNA-directed RNA polymerase activity"/>
    <property type="evidence" value="ECO:0007669"/>
    <property type="project" value="UniProtKB-KW"/>
</dbReference>
<feature type="domain" description="RDRP core" evidence="2">
    <location>
        <begin position="484"/>
        <end position="740"/>
    </location>
</feature>
<dbReference type="Pfam" id="PF25359">
    <property type="entry name" value="PH_met_RdRP"/>
    <property type="match status" value="1"/>
</dbReference>
<feature type="domain" description="DUF7637" evidence="3">
    <location>
        <begin position="1"/>
        <end position="110"/>
    </location>
</feature>
<dbReference type="PANTHER" id="PTHR23079:SF57">
    <property type="entry name" value="RNA-DIRECTED RNA POLYMERASE"/>
    <property type="match status" value="1"/>
</dbReference>
<organism evidence="5 6">
    <name type="scientific">Dictyocaulus viviparus</name>
    <name type="common">Bovine lungworm</name>
    <dbReference type="NCBI Taxonomy" id="29172"/>
    <lineage>
        <taxon>Eukaryota</taxon>
        <taxon>Metazoa</taxon>
        <taxon>Ecdysozoa</taxon>
        <taxon>Nematoda</taxon>
        <taxon>Chromadorea</taxon>
        <taxon>Rhabditida</taxon>
        <taxon>Rhabditina</taxon>
        <taxon>Rhabditomorpha</taxon>
        <taxon>Strongyloidea</taxon>
        <taxon>Metastrongylidae</taxon>
        <taxon>Dictyocaulus</taxon>
    </lineage>
</organism>
<dbReference type="InterPro" id="IPR057493">
    <property type="entry name" value="PH_RdRP-assoc"/>
</dbReference>
<dbReference type="PANTHER" id="PTHR23079">
    <property type="entry name" value="RNA-DEPENDENT RNA POLYMERASE"/>
    <property type="match status" value="1"/>
</dbReference>
<dbReference type="OrthoDB" id="5862749at2759"/>
<gene>
    <name evidence="5" type="ORF">DICVIV_05900</name>
</gene>